<organism evidence="1 2">
    <name type="scientific">Theobroma cacao</name>
    <name type="common">Cacao</name>
    <name type="synonym">Cocoa</name>
    <dbReference type="NCBI Taxonomy" id="3641"/>
    <lineage>
        <taxon>Eukaryota</taxon>
        <taxon>Viridiplantae</taxon>
        <taxon>Streptophyta</taxon>
        <taxon>Embryophyta</taxon>
        <taxon>Tracheophyta</taxon>
        <taxon>Spermatophyta</taxon>
        <taxon>Magnoliopsida</taxon>
        <taxon>eudicotyledons</taxon>
        <taxon>Gunneridae</taxon>
        <taxon>Pentapetalae</taxon>
        <taxon>rosids</taxon>
        <taxon>malvids</taxon>
        <taxon>Malvales</taxon>
        <taxon>Malvaceae</taxon>
        <taxon>Byttnerioideae</taxon>
        <taxon>Theobroma</taxon>
    </lineage>
</organism>
<evidence type="ECO:0000313" key="2">
    <source>
        <dbReference type="Proteomes" id="UP000026915"/>
    </source>
</evidence>
<proteinExistence type="predicted"/>
<dbReference type="EMBL" id="CM001886">
    <property type="protein sequence ID" value="EOY16906.1"/>
    <property type="molecule type" value="Genomic_DNA"/>
</dbReference>
<reference evidence="1 2" key="1">
    <citation type="journal article" date="2013" name="Genome Biol.">
        <title>The genome sequence of the most widely cultivated cacao type and its use to identify candidate genes regulating pod color.</title>
        <authorList>
            <person name="Motamayor J.C."/>
            <person name="Mockaitis K."/>
            <person name="Schmutz J."/>
            <person name="Haiminen N."/>
            <person name="Iii D.L."/>
            <person name="Cornejo O."/>
            <person name="Findley S.D."/>
            <person name="Zheng P."/>
            <person name="Utro F."/>
            <person name="Royaert S."/>
            <person name="Saski C."/>
            <person name="Jenkins J."/>
            <person name="Podicheti R."/>
            <person name="Zhao M."/>
            <person name="Scheffler B.E."/>
            <person name="Stack J.C."/>
            <person name="Feltus F.A."/>
            <person name="Mustiga G.M."/>
            <person name="Amores F."/>
            <person name="Phillips W."/>
            <person name="Marelli J.P."/>
            <person name="May G.D."/>
            <person name="Shapiro H."/>
            <person name="Ma J."/>
            <person name="Bustamante C.D."/>
            <person name="Schnell R.J."/>
            <person name="Main D."/>
            <person name="Gilbert D."/>
            <person name="Parida L."/>
            <person name="Kuhn D.N."/>
        </authorList>
    </citation>
    <scope>NUCLEOTIDE SEQUENCE [LARGE SCALE GENOMIC DNA]</scope>
    <source>
        <strain evidence="2">cv. Matina 1-6</strain>
    </source>
</reference>
<accession>A0A061FIJ7</accession>
<name>A0A061FIJ7_THECC</name>
<dbReference type="AlphaFoldDB" id="A0A061FIJ7"/>
<dbReference type="InParanoid" id="A0A061FIJ7"/>
<dbReference type="OMA" id="ANDYEAW"/>
<dbReference type="Proteomes" id="UP000026915">
    <property type="component" value="Chromosome 8"/>
</dbReference>
<gene>
    <name evidence="1" type="ORF">TCM_035893</name>
</gene>
<evidence type="ECO:0000313" key="1">
    <source>
        <dbReference type="EMBL" id="EOY16906.1"/>
    </source>
</evidence>
<dbReference type="Gramene" id="EOY16906">
    <property type="protein sequence ID" value="EOY16906"/>
    <property type="gene ID" value="TCM_035893"/>
</dbReference>
<sequence>MAMDSVATTHREGQSIVRPSLFVGENYFYWKNRIKLFVQANDYEAWRIIANTPYKPMKTIVGRQLIKEEKE</sequence>
<protein>
    <submittedName>
        <fullName evidence="1">Uncharacterized protein</fullName>
    </submittedName>
</protein>
<dbReference type="HOGENOM" id="CLU_2745200_0_0_1"/>
<keyword evidence="2" id="KW-1185">Reference proteome</keyword>